<proteinExistence type="predicted"/>
<keyword evidence="3" id="KW-1185">Reference proteome</keyword>
<sequence>MKVTRIVLLAALFAGSVQASSDEAWQAQDKQQREACLALSHLQNKKVLGSPVLFDDSVGYTALMIGGQYPQKKNAQKHMQGKPGRELCLFERKTGNAVISEADSLMPMK</sequence>
<accession>A0A9X7N335</accession>
<reference evidence="2 3" key="1">
    <citation type="submission" date="2019-09" db="EMBL/GenBank/DDBJ databases">
        <title>Prosopis cineraria nodule microbiome.</title>
        <authorList>
            <person name="Chaluvadi S.R."/>
            <person name="Ali R."/>
            <person name="Wang X."/>
        </authorList>
    </citation>
    <scope>NUCLEOTIDE SEQUENCE [LARGE SCALE GENOMIC DNA]</scope>
    <source>
        <strain evidence="2 3">BG1</strain>
    </source>
</reference>
<feature type="signal peptide" evidence="1">
    <location>
        <begin position="1"/>
        <end position="19"/>
    </location>
</feature>
<evidence type="ECO:0000313" key="2">
    <source>
        <dbReference type="EMBL" id="QEY74143.1"/>
    </source>
</evidence>
<dbReference type="KEGG" id="pden:F1C79_22460"/>
<gene>
    <name evidence="2" type="ORF">F1C79_22460</name>
</gene>
<name>A0A9X7N335_PSEDE</name>
<dbReference type="OrthoDB" id="8720220at2"/>
<dbReference type="EMBL" id="CP043626">
    <property type="protein sequence ID" value="QEY74143.1"/>
    <property type="molecule type" value="Genomic_DNA"/>
</dbReference>
<protein>
    <submittedName>
        <fullName evidence="2">Uncharacterized protein</fullName>
    </submittedName>
</protein>
<keyword evidence="1" id="KW-0732">Signal</keyword>
<dbReference type="Proteomes" id="UP000326659">
    <property type="component" value="Chromosome"/>
</dbReference>
<evidence type="ECO:0000256" key="1">
    <source>
        <dbReference type="SAM" id="SignalP"/>
    </source>
</evidence>
<dbReference type="AlphaFoldDB" id="A0A9X7N335"/>
<feature type="chain" id="PRO_5040947587" evidence="1">
    <location>
        <begin position="20"/>
        <end position="109"/>
    </location>
</feature>
<evidence type="ECO:0000313" key="3">
    <source>
        <dbReference type="Proteomes" id="UP000326659"/>
    </source>
</evidence>
<dbReference type="RefSeq" id="WP_081515304.1">
    <property type="nucleotide sequence ID" value="NZ_CP043626.1"/>
</dbReference>
<organism evidence="2 3">
    <name type="scientific">Pseudomonas denitrificans</name>
    <dbReference type="NCBI Taxonomy" id="43306"/>
    <lineage>
        <taxon>Bacteria</taxon>
        <taxon>Pseudomonadati</taxon>
        <taxon>Pseudomonadota</taxon>
        <taxon>Gammaproteobacteria</taxon>
        <taxon>Pseudomonadales</taxon>
        <taxon>Pseudomonadaceae</taxon>
        <taxon>Halopseudomonas</taxon>
    </lineage>
</organism>